<feature type="compositionally biased region" description="Low complexity" evidence="5">
    <location>
        <begin position="130"/>
        <end position="147"/>
    </location>
</feature>
<reference evidence="7 8" key="1">
    <citation type="journal article" date="2019" name="Gigascience">
        <title>Whole-genome sequence of the oriental lung fluke Paragonimus westermani.</title>
        <authorList>
            <person name="Oey H."/>
            <person name="Zakrzewski M."/>
            <person name="Narain K."/>
            <person name="Devi K.R."/>
            <person name="Agatsuma T."/>
            <person name="Nawaratna S."/>
            <person name="Gobert G.N."/>
            <person name="Jones M.K."/>
            <person name="Ragan M.A."/>
            <person name="McManus D.P."/>
            <person name="Krause L."/>
        </authorList>
    </citation>
    <scope>NUCLEOTIDE SEQUENCE [LARGE SCALE GENOMIC DNA]</scope>
    <source>
        <strain evidence="7 8">IND2009</strain>
    </source>
</reference>
<keyword evidence="4" id="KW-0539">Nucleus</keyword>
<keyword evidence="3" id="KW-0804">Transcription</keyword>
<name>A0A5J4NBX0_9TREM</name>
<evidence type="ECO:0000256" key="3">
    <source>
        <dbReference type="ARBA" id="ARBA00023163"/>
    </source>
</evidence>
<dbReference type="EMBL" id="QNGE01004376">
    <property type="protein sequence ID" value="KAA3672952.1"/>
    <property type="molecule type" value="Genomic_DNA"/>
</dbReference>
<feature type="compositionally biased region" description="Low complexity" evidence="5">
    <location>
        <begin position="197"/>
        <end position="210"/>
    </location>
</feature>
<protein>
    <recommendedName>
        <fullName evidence="6">Plus3 domain-containing protein</fullName>
    </recommendedName>
</protein>
<feature type="compositionally biased region" description="Low complexity" evidence="5">
    <location>
        <begin position="175"/>
        <end position="185"/>
    </location>
</feature>
<organism evidence="7 8">
    <name type="scientific">Paragonimus westermani</name>
    <dbReference type="NCBI Taxonomy" id="34504"/>
    <lineage>
        <taxon>Eukaryota</taxon>
        <taxon>Metazoa</taxon>
        <taxon>Spiralia</taxon>
        <taxon>Lophotrochozoa</taxon>
        <taxon>Platyhelminthes</taxon>
        <taxon>Trematoda</taxon>
        <taxon>Digenea</taxon>
        <taxon>Plagiorchiida</taxon>
        <taxon>Troglotremata</taxon>
        <taxon>Troglotrematidae</taxon>
        <taxon>Paragonimus</taxon>
    </lineage>
</organism>
<dbReference type="PANTHER" id="PTHR13115">
    <property type="entry name" value="RNA POLYMERASE-ASSOCIATED PROTEIN RTF1 HOMOLOG"/>
    <property type="match status" value="1"/>
</dbReference>
<evidence type="ECO:0000259" key="6">
    <source>
        <dbReference type="PROSITE" id="PS51360"/>
    </source>
</evidence>
<dbReference type="Pfam" id="PF03126">
    <property type="entry name" value="Plus-3"/>
    <property type="match status" value="1"/>
</dbReference>
<feature type="compositionally biased region" description="Basic and acidic residues" evidence="5">
    <location>
        <begin position="32"/>
        <end position="43"/>
    </location>
</feature>
<feature type="non-terminal residue" evidence="7">
    <location>
        <position position="294"/>
    </location>
</feature>
<feature type="domain" description="Plus3" evidence="6">
    <location>
        <begin position="227"/>
        <end position="294"/>
    </location>
</feature>
<dbReference type="GO" id="GO:1990269">
    <property type="term" value="F:RNA polymerase II C-terminal domain phosphoserine binding"/>
    <property type="evidence" value="ECO:0007669"/>
    <property type="project" value="TreeGrafter"/>
</dbReference>
<proteinExistence type="predicted"/>
<dbReference type="InterPro" id="IPR036128">
    <property type="entry name" value="Plus3-like_sf"/>
</dbReference>
<evidence type="ECO:0000256" key="5">
    <source>
        <dbReference type="SAM" id="MobiDB-lite"/>
    </source>
</evidence>
<accession>A0A5J4NBX0</accession>
<dbReference type="PANTHER" id="PTHR13115:SF8">
    <property type="entry name" value="RNA POLYMERASE-ASSOCIATED PROTEIN RTF1 HOMOLOG"/>
    <property type="match status" value="1"/>
</dbReference>
<dbReference type="PROSITE" id="PS51360">
    <property type="entry name" value="PLUS3"/>
    <property type="match status" value="1"/>
</dbReference>
<dbReference type="GO" id="GO:0016593">
    <property type="term" value="C:Cdc73/Paf1 complex"/>
    <property type="evidence" value="ECO:0007669"/>
    <property type="project" value="TreeGrafter"/>
</dbReference>
<evidence type="ECO:0000313" key="7">
    <source>
        <dbReference type="EMBL" id="KAA3672952.1"/>
    </source>
</evidence>
<gene>
    <name evidence="7" type="ORF">DEA37_0013796</name>
</gene>
<feature type="compositionally biased region" description="Basic and acidic residues" evidence="5">
    <location>
        <begin position="150"/>
        <end position="163"/>
    </location>
</feature>
<dbReference type="Gene3D" id="3.90.70.200">
    <property type="entry name" value="Plus-3 domain"/>
    <property type="match status" value="1"/>
</dbReference>
<feature type="compositionally biased region" description="Polar residues" evidence="5">
    <location>
        <begin position="1"/>
        <end position="12"/>
    </location>
</feature>
<feature type="compositionally biased region" description="Polar residues" evidence="5">
    <location>
        <begin position="56"/>
        <end position="65"/>
    </location>
</feature>
<dbReference type="SMART" id="SM00719">
    <property type="entry name" value="Plus3"/>
    <property type="match status" value="1"/>
</dbReference>
<dbReference type="GO" id="GO:0003677">
    <property type="term" value="F:DNA binding"/>
    <property type="evidence" value="ECO:0007669"/>
    <property type="project" value="InterPro"/>
</dbReference>
<dbReference type="InterPro" id="IPR004343">
    <property type="entry name" value="Plus-3_dom"/>
</dbReference>
<dbReference type="AlphaFoldDB" id="A0A5J4NBX0"/>
<keyword evidence="8" id="KW-1185">Reference proteome</keyword>
<keyword evidence="2" id="KW-0805">Transcription regulation</keyword>
<comment type="subcellular location">
    <subcellularLocation>
        <location evidence="1">Nucleus</location>
    </subcellularLocation>
</comment>
<feature type="region of interest" description="Disordered" evidence="5">
    <location>
        <begin position="1"/>
        <end position="226"/>
    </location>
</feature>
<feature type="compositionally biased region" description="Basic and acidic residues" evidence="5">
    <location>
        <begin position="213"/>
        <end position="223"/>
    </location>
</feature>
<dbReference type="SUPFAM" id="SSF159042">
    <property type="entry name" value="Plus3-like"/>
    <property type="match status" value="1"/>
</dbReference>
<dbReference type="Proteomes" id="UP000324629">
    <property type="component" value="Unassembled WGS sequence"/>
</dbReference>
<evidence type="ECO:0000256" key="2">
    <source>
        <dbReference type="ARBA" id="ARBA00023015"/>
    </source>
</evidence>
<evidence type="ECO:0000256" key="1">
    <source>
        <dbReference type="ARBA" id="ARBA00004123"/>
    </source>
</evidence>
<sequence length="294" mass="32973">MPNTTMSPRNSYSSDSDDEEEARRAVKQKLKEKRDRERAEKASKLAPFDSTKQKKQSAYANVFSSDSEEVLNSDSSSAAGPQGLRQRKIALEKRKEAHSHKFHELIERRRQQAAKKRRIQSGSEEDRGSNARNSAVRSSAASSLSTSDLEESRPKKGTDESRSKHSTSMSQRIYSDASDASTDSSRPGVRPQVRRPSLSSLSGSQRSGSSSEDDARGRSRSPEEELVSSLDQLSRIRLSRYKIEKWVHMPFFDDLIKGCFVRINIGLNQGVPVYRCVEVVDVLETPKIYDLGDT</sequence>
<evidence type="ECO:0000256" key="4">
    <source>
        <dbReference type="ARBA" id="ARBA00023242"/>
    </source>
</evidence>
<evidence type="ECO:0000313" key="8">
    <source>
        <dbReference type="Proteomes" id="UP000324629"/>
    </source>
</evidence>
<comment type="caution">
    <text evidence="7">The sequence shown here is derived from an EMBL/GenBank/DDBJ whole genome shotgun (WGS) entry which is preliminary data.</text>
</comment>